<name>A0A8H6CMC7_9LECA</name>
<evidence type="ECO:0000313" key="3">
    <source>
        <dbReference type="Proteomes" id="UP000593566"/>
    </source>
</evidence>
<proteinExistence type="predicted"/>
<dbReference type="EMBL" id="JACCJB010000007">
    <property type="protein sequence ID" value="KAF6225781.1"/>
    <property type="molecule type" value="Genomic_DNA"/>
</dbReference>
<evidence type="ECO:0000313" key="2">
    <source>
        <dbReference type="EMBL" id="KAF6225781.1"/>
    </source>
</evidence>
<protein>
    <submittedName>
        <fullName evidence="2">Uncharacterized protein</fullName>
    </submittedName>
</protein>
<accession>A0A8H6CMC7</accession>
<organism evidence="2 3">
    <name type="scientific">Letharia lupina</name>
    <dbReference type="NCBI Taxonomy" id="560253"/>
    <lineage>
        <taxon>Eukaryota</taxon>
        <taxon>Fungi</taxon>
        <taxon>Dikarya</taxon>
        <taxon>Ascomycota</taxon>
        <taxon>Pezizomycotina</taxon>
        <taxon>Lecanoromycetes</taxon>
        <taxon>OSLEUM clade</taxon>
        <taxon>Lecanoromycetidae</taxon>
        <taxon>Lecanorales</taxon>
        <taxon>Lecanorineae</taxon>
        <taxon>Parmeliaceae</taxon>
        <taxon>Letharia</taxon>
    </lineage>
</organism>
<comment type="caution">
    <text evidence="2">The sequence shown here is derived from an EMBL/GenBank/DDBJ whole genome shotgun (WGS) entry which is preliminary data.</text>
</comment>
<keyword evidence="3" id="KW-1185">Reference proteome</keyword>
<dbReference type="Proteomes" id="UP000593566">
    <property type="component" value="Unassembled WGS sequence"/>
</dbReference>
<evidence type="ECO:0000256" key="1">
    <source>
        <dbReference type="SAM" id="MobiDB-lite"/>
    </source>
</evidence>
<dbReference type="AlphaFoldDB" id="A0A8H6CMC7"/>
<dbReference type="PANTHER" id="PTHR39398">
    <property type="entry name" value="YALI0F14311P"/>
    <property type="match status" value="1"/>
</dbReference>
<dbReference type="PANTHER" id="PTHR39398:SF1">
    <property type="entry name" value="CSN8_PSMD8_EIF3K DOMAIN-CONTAINING PROTEIN"/>
    <property type="match status" value="1"/>
</dbReference>
<dbReference type="GeneID" id="59338178"/>
<sequence length="303" mass="35037">MEPGLEPYRPPRGMSRLKQVSVDPLESIGLPSKGDNRLLNFKTQEEYFRKVVDRYERCHPHGGDNDTLDGAFASLSIDGISGNRSDRPNPISEAKASGSAPQVSTEDSRELSVILMAMRKVREAIVASARKDMFALRAYAFLIRATILMRHMESYHPALLHLLRNIHPVTPLTASEYHEFMGFYILDVSCRQNNLATAFEVKCRYNYKNVRVEAVLKALVHDNWYAFWKVKTLMSCHQQRLLEYSEEGMRRRALECLGKSYLSVDPEFLERSAQRRWRELKEKSNVDWQLEGDVVTIRQIKRK</sequence>
<feature type="region of interest" description="Disordered" evidence="1">
    <location>
        <begin position="83"/>
        <end position="104"/>
    </location>
</feature>
<gene>
    <name evidence="2" type="ORF">HO133_009783</name>
</gene>
<reference evidence="2 3" key="1">
    <citation type="journal article" date="2020" name="Genomics">
        <title>Complete, high-quality genomes from long-read metagenomic sequencing of two wolf lichen thalli reveals enigmatic genome architecture.</title>
        <authorList>
            <person name="McKenzie S.K."/>
            <person name="Walston R.F."/>
            <person name="Allen J.L."/>
        </authorList>
    </citation>
    <scope>NUCLEOTIDE SEQUENCE [LARGE SCALE GENOMIC DNA]</scope>
    <source>
        <strain evidence="2">WasteWater1</strain>
    </source>
</reference>
<dbReference type="RefSeq" id="XP_037154490.1">
    <property type="nucleotide sequence ID" value="XM_037300642.1"/>
</dbReference>